<dbReference type="InterPro" id="IPR009835">
    <property type="entry name" value="SrtB"/>
</dbReference>
<feature type="active site" description="Proton donor/acceptor" evidence="2">
    <location>
        <position position="148"/>
    </location>
</feature>
<sequence>MKNKILSFIRFILVVIILVCLVILGRRGYDYWTNIKNNKHIAGLIEESEKQAGEDKDKDANLDPEAKFKKLEKQNLYLLKKFKEENKDVVAVIEIPGTAIKYPVLHADDNQFYLRKGLNKQYDIAGSIFMDTNNSPDLNDDNTVIYGHHLELESMFTPLDQYRKQEFAEKHRTLYVTTEEGLREYQIFSAYGIPSDYDYRTLEFMYDADKVPYFKKLKDNSEVKLETRDFTEDDSIITLSTCQYDYYDQRLAVHAVRIR</sequence>
<dbReference type="EMBL" id="LRPM01000022">
    <property type="protein sequence ID" value="KWZ78638.1"/>
    <property type="molecule type" value="Genomic_DNA"/>
</dbReference>
<dbReference type="PATRIC" id="fig|33036.3.peg.647"/>
<evidence type="ECO:0000256" key="1">
    <source>
        <dbReference type="ARBA" id="ARBA00022801"/>
    </source>
</evidence>
<proteinExistence type="predicted"/>
<reference evidence="4" key="1">
    <citation type="submission" date="2016-01" db="EMBL/GenBank/DDBJ databases">
        <authorList>
            <person name="Mitreva M."/>
            <person name="Pepin K.H."/>
            <person name="Mihindukulasuriya K.A."/>
            <person name="Fulton R."/>
            <person name="Fronick C."/>
            <person name="O'Laughlin M."/>
            <person name="Miner T."/>
            <person name="Herter B."/>
            <person name="Rosa B.A."/>
            <person name="Cordes M."/>
            <person name="Tomlinson C."/>
            <person name="Wollam A."/>
            <person name="Palsikar V.B."/>
            <person name="Mardis E.R."/>
            <person name="Wilson R.K."/>
        </authorList>
    </citation>
    <scope>NUCLEOTIDE SEQUENCE [LARGE SCALE GENOMIC DNA]</scope>
    <source>
        <strain evidence="4">MJR8151</strain>
    </source>
</reference>
<dbReference type="CDD" id="cd05826">
    <property type="entry name" value="Sortase_B"/>
    <property type="match status" value="1"/>
</dbReference>
<evidence type="ECO:0000313" key="4">
    <source>
        <dbReference type="Proteomes" id="UP000070383"/>
    </source>
</evidence>
<keyword evidence="4" id="KW-1185">Reference proteome</keyword>
<gene>
    <name evidence="3" type="ORF">HMPREF3200_00650</name>
</gene>
<evidence type="ECO:0000256" key="2">
    <source>
        <dbReference type="PIRSR" id="PIRSR605754-1"/>
    </source>
</evidence>
<protein>
    <submittedName>
        <fullName evidence="3">Sortase, SrtB family</fullName>
    </submittedName>
</protein>
<dbReference type="InterPro" id="IPR005754">
    <property type="entry name" value="Sortase"/>
</dbReference>
<comment type="caution">
    <text evidence="3">The sequence shown here is derived from an EMBL/GenBank/DDBJ whole genome shotgun (WGS) entry which is preliminary data.</text>
</comment>
<evidence type="ECO:0000313" key="3">
    <source>
        <dbReference type="EMBL" id="KWZ78638.1"/>
    </source>
</evidence>
<dbReference type="SUPFAM" id="SSF63817">
    <property type="entry name" value="Sortase"/>
    <property type="match status" value="1"/>
</dbReference>
<organism evidence="3 4">
    <name type="scientific">Anaerococcus tetradius</name>
    <dbReference type="NCBI Taxonomy" id="33036"/>
    <lineage>
        <taxon>Bacteria</taxon>
        <taxon>Bacillati</taxon>
        <taxon>Bacillota</taxon>
        <taxon>Tissierellia</taxon>
        <taxon>Tissierellales</taxon>
        <taxon>Peptoniphilaceae</taxon>
        <taxon>Anaerococcus</taxon>
    </lineage>
</organism>
<dbReference type="STRING" id="33036.HMPREF3200_00650"/>
<accession>A0A133KGK6</accession>
<keyword evidence="1" id="KW-0378">Hydrolase</keyword>
<dbReference type="Pfam" id="PF04203">
    <property type="entry name" value="Sortase"/>
    <property type="match status" value="1"/>
</dbReference>
<dbReference type="Proteomes" id="UP000070383">
    <property type="component" value="Unassembled WGS sequence"/>
</dbReference>
<dbReference type="InterPro" id="IPR023365">
    <property type="entry name" value="Sortase_dom-sf"/>
</dbReference>
<feature type="active site" description="Acyl-thioester intermediate" evidence="2">
    <location>
        <position position="242"/>
    </location>
</feature>
<dbReference type="Gene3D" id="2.40.260.10">
    <property type="entry name" value="Sortase"/>
    <property type="match status" value="1"/>
</dbReference>
<dbReference type="NCBIfam" id="TIGR03064">
    <property type="entry name" value="sortase_srtB"/>
    <property type="match status" value="1"/>
</dbReference>
<dbReference type="OrthoDB" id="9806013at2"/>
<name>A0A133KGK6_9FIRM</name>
<dbReference type="AlphaFoldDB" id="A0A133KGK6"/>
<dbReference type="RefSeq" id="WP_060929167.1">
    <property type="nucleotide sequence ID" value="NZ_KQ955265.1"/>
</dbReference>
<dbReference type="GO" id="GO:0016787">
    <property type="term" value="F:hydrolase activity"/>
    <property type="evidence" value="ECO:0007669"/>
    <property type="project" value="UniProtKB-KW"/>
</dbReference>